<dbReference type="EMBL" id="CM047941">
    <property type="protein sequence ID" value="KAI9903400.1"/>
    <property type="molecule type" value="Genomic_DNA"/>
</dbReference>
<protein>
    <submittedName>
        <fullName evidence="1">Uncharacterized protein</fullName>
    </submittedName>
</protein>
<accession>A0ACC0VAF8</accession>
<organism evidence="1 2">
    <name type="scientific">Trichothecium roseum</name>
    <dbReference type="NCBI Taxonomy" id="47278"/>
    <lineage>
        <taxon>Eukaryota</taxon>
        <taxon>Fungi</taxon>
        <taxon>Dikarya</taxon>
        <taxon>Ascomycota</taxon>
        <taxon>Pezizomycotina</taxon>
        <taxon>Sordariomycetes</taxon>
        <taxon>Hypocreomycetidae</taxon>
        <taxon>Hypocreales</taxon>
        <taxon>Hypocreales incertae sedis</taxon>
        <taxon>Trichothecium</taxon>
    </lineage>
</organism>
<evidence type="ECO:0000313" key="2">
    <source>
        <dbReference type="Proteomes" id="UP001163324"/>
    </source>
</evidence>
<evidence type="ECO:0000313" key="1">
    <source>
        <dbReference type="EMBL" id="KAI9903400.1"/>
    </source>
</evidence>
<proteinExistence type="predicted"/>
<comment type="caution">
    <text evidence="1">The sequence shown here is derived from an EMBL/GenBank/DDBJ whole genome shotgun (WGS) entry which is preliminary data.</text>
</comment>
<sequence length="295" mass="32487">MIRDSEKRMLASAQNQRAYDSGDDMDDDTYFTYRPLSNLPTPPPSSRDSSAAQSPKPSVDEDDILDPKFRGPAIHLVNLIPSAASLATASVPLVQGMLTRANLPIESVALAVCILDSLDKKFARKWRLSCPLSNAPEPAALAGGNKRHTLPPTPLADGFLPRHLHIDSVRPELMILSALVIAAKFTEDPQETTAYYTHSWGKTLWSTTQLNVTERLVMESLEYRIMPLTDEAYLADAMVDMQLAARQVDWRTARREPSPPEADSFVPSHARSKTMVPMGLALGLENSSRVATPRP</sequence>
<gene>
    <name evidence="1" type="ORF">N3K66_002752</name>
</gene>
<dbReference type="Proteomes" id="UP001163324">
    <property type="component" value="Chromosome 2"/>
</dbReference>
<name>A0ACC0VAF8_9HYPO</name>
<keyword evidence="2" id="KW-1185">Reference proteome</keyword>
<reference evidence="1" key="1">
    <citation type="submission" date="2022-10" db="EMBL/GenBank/DDBJ databases">
        <title>Complete Genome of Trichothecium roseum strain YXFP-22015, a Plant Pathogen Isolated from Citrus.</title>
        <authorList>
            <person name="Wang Y."/>
            <person name="Zhu L."/>
        </authorList>
    </citation>
    <scope>NUCLEOTIDE SEQUENCE</scope>
    <source>
        <strain evidence="1">YXFP-22015</strain>
    </source>
</reference>